<feature type="transmembrane region" description="Helical" evidence="13">
    <location>
        <begin position="420"/>
        <end position="445"/>
    </location>
</feature>
<feature type="transmembrane region" description="Helical" evidence="13">
    <location>
        <begin position="160"/>
        <end position="184"/>
    </location>
</feature>
<evidence type="ECO:0000256" key="9">
    <source>
        <dbReference type="ARBA" id="ARBA00023136"/>
    </source>
</evidence>
<evidence type="ECO:0000256" key="7">
    <source>
        <dbReference type="ARBA" id="ARBA00023053"/>
    </source>
</evidence>
<feature type="transmembrane region" description="Helical" evidence="13">
    <location>
        <begin position="343"/>
        <end position="366"/>
    </location>
</feature>
<feature type="transmembrane region" description="Helical" evidence="13">
    <location>
        <begin position="119"/>
        <end position="148"/>
    </location>
</feature>
<evidence type="ECO:0000256" key="3">
    <source>
        <dbReference type="ARBA" id="ARBA00022449"/>
    </source>
</evidence>
<dbReference type="GO" id="GO:0098719">
    <property type="term" value="P:sodium ion import across plasma membrane"/>
    <property type="evidence" value="ECO:0007669"/>
    <property type="project" value="TreeGrafter"/>
</dbReference>
<dbReference type="InterPro" id="IPR006153">
    <property type="entry name" value="Cation/H_exchanger_TM"/>
</dbReference>
<keyword evidence="7" id="KW-0915">Sodium</keyword>
<dbReference type="GO" id="GO:0015386">
    <property type="term" value="F:potassium:proton antiporter activity"/>
    <property type="evidence" value="ECO:0007669"/>
    <property type="project" value="TreeGrafter"/>
</dbReference>
<keyword evidence="2 11" id="KW-0813">Transport</keyword>
<gene>
    <name evidence="15" type="ORF">GTHE00462_LOCUS21745</name>
</gene>
<comment type="subcellular location">
    <subcellularLocation>
        <location evidence="1">Golgi apparatus membrane</location>
        <topology evidence="1">Multi-pass membrane protein</topology>
    </subcellularLocation>
</comment>
<feature type="domain" description="Cation/H+ exchanger transmembrane" evidence="14">
    <location>
        <begin position="50"/>
        <end position="446"/>
    </location>
</feature>
<dbReference type="PANTHER" id="PTHR10110">
    <property type="entry name" value="SODIUM/HYDROGEN EXCHANGER"/>
    <property type="match status" value="1"/>
</dbReference>
<protein>
    <recommendedName>
        <fullName evidence="11">Sodium/hydrogen exchanger</fullName>
    </recommendedName>
</protein>
<dbReference type="Pfam" id="PF00999">
    <property type="entry name" value="Na_H_Exchanger"/>
    <property type="match status" value="1"/>
</dbReference>
<dbReference type="GO" id="GO:0051453">
    <property type="term" value="P:regulation of intracellular pH"/>
    <property type="evidence" value="ECO:0007669"/>
    <property type="project" value="TreeGrafter"/>
</dbReference>
<sequence length="580" mass="63802">MTAAAMAGWLAMGEGGGRSAEEISLEEKAQSWNLVVVVTLLGVCIFCTYLLLATSSWRCIKYLPESVVTIVLGILAGSILTLSGQTLSNLITFDPQTFFIYMLPPIIFESGYSLHKGNFFINFGSILVFAVAGTLISTLVVGLGTYVLGQMKVSYPLTMLDSLTFGSLISATDPVATLAIFHALDVNPTLYMLVFGESVLNDAVAVVLFRTFLSFYEREHDSWTSAILQFVFVSLFSGVVGVIVALFSALVFKLTRLYQHPSLEAALMFVFAYLPYLLAEALNLSGIMAILFAGIVMSHYTHYNLSPTTQMTAQQTFRTAALMAETAIFAYMGLSLPTLQHRFHVGFIISAMVLILLGRALNIFPLSFLINRKSQNSGMKISSKEQFIMWFSGLRGAIAFSLVLNMQSHSLTAVSPETKAVLVTTTLIVVLSTIFIFGGGTAPLLEMLLGEKKEIHIAVSKTSEMGAPLDLRESMDDWRYNESGTGNLSVASRRAAGFELYDKQWFIPIFRVLEHERPVEAPHGFHLPSSSHPHEREMLLREENEDGWTMRSDKGNSNSNTRARSKSPRERTNNASAASS</sequence>
<feature type="transmembrane region" description="Helical" evidence="13">
    <location>
        <begin position="35"/>
        <end position="54"/>
    </location>
</feature>
<evidence type="ECO:0000259" key="14">
    <source>
        <dbReference type="Pfam" id="PF00999"/>
    </source>
</evidence>
<accession>A0A7S4L0Z4</accession>
<evidence type="ECO:0000256" key="10">
    <source>
        <dbReference type="ARBA" id="ARBA00023201"/>
    </source>
</evidence>
<feature type="transmembrane region" description="Helical" evidence="13">
    <location>
        <begin position="317"/>
        <end position="337"/>
    </location>
</feature>
<dbReference type="EMBL" id="HBKN01028114">
    <property type="protein sequence ID" value="CAE2311639.1"/>
    <property type="molecule type" value="Transcribed_RNA"/>
</dbReference>
<feature type="transmembrane region" description="Helical" evidence="13">
    <location>
        <begin position="230"/>
        <end position="252"/>
    </location>
</feature>
<dbReference type="AlphaFoldDB" id="A0A7S4L0Z4"/>
<name>A0A7S4L0Z4_GUITH</name>
<dbReference type="InterPro" id="IPR018422">
    <property type="entry name" value="Cation/H_exchanger_CPA1"/>
</dbReference>
<reference evidence="15" key="1">
    <citation type="submission" date="2021-01" db="EMBL/GenBank/DDBJ databases">
        <authorList>
            <person name="Corre E."/>
            <person name="Pelletier E."/>
            <person name="Niang G."/>
            <person name="Scheremetjew M."/>
            <person name="Finn R."/>
            <person name="Kale V."/>
            <person name="Holt S."/>
            <person name="Cochrane G."/>
            <person name="Meng A."/>
            <person name="Brown T."/>
            <person name="Cohen L."/>
        </authorList>
    </citation>
    <scope>NUCLEOTIDE SEQUENCE</scope>
    <source>
        <strain evidence="15">CCMP 2712</strain>
    </source>
</reference>
<dbReference type="NCBIfam" id="TIGR00840">
    <property type="entry name" value="b_cpa1"/>
    <property type="match status" value="1"/>
</dbReference>
<keyword evidence="6" id="KW-0333">Golgi apparatus</keyword>
<keyword evidence="3 11" id="KW-0050">Antiport</keyword>
<feature type="transmembrane region" description="Helical" evidence="13">
    <location>
        <begin position="272"/>
        <end position="296"/>
    </location>
</feature>
<keyword evidence="4 11" id="KW-0812">Transmembrane</keyword>
<feature type="transmembrane region" description="Helical" evidence="13">
    <location>
        <begin position="66"/>
        <end position="84"/>
    </location>
</feature>
<evidence type="ECO:0000256" key="2">
    <source>
        <dbReference type="ARBA" id="ARBA00022448"/>
    </source>
</evidence>
<dbReference type="PANTHER" id="PTHR10110:SF191">
    <property type="entry name" value="SODIUM_HYDROGEN EXCHANGER 8"/>
    <property type="match status" value="1"/>
</dbReference>
<evidence type="ECO:0000256" key="4">
    <source>
        <dbReference type="ARBA" id="ARBA00022692"/>
    </source>
</evidence>
<feature type="transmembrane region" description="Helical" evidence="13">
    <location>
        <begin position="190"/>
        <end position="209"/>
    </location>
</feature>
<organism evidence="15">
    <name type="scientific">Guillardia theta</name>
    <name type="common">Cryptophyte</name>
    <name type="synonym">Cryptomonas phi</name>
    <dbReference type="NCBI Taxonomy" id="55529"/>
    <lineage>
        <taxon>Eukaryota</taxon>
        <taxon>Cryptophyceae</taxon>
        <taxon>Pyrenomonadales</taxon>
        <taxon>Geminigeraceae</taxon>
        <taxon>Guillardia</taxon>
    </lineage>
</organism>
<evidence type="ECO:0000256" key="1">
    <source>
        <dbReference type="ARBA" id="ARBA00004653"/>
    </source>
</evidence>
<feature type="region of interest" description="Disordered" evidence="12">
    <location>
        <begin position="523"/>
        <end position="580"/>
    </location>
</feature>
<dbReference type="PRINTS" id="PR01084">
    <property type="entry name" value="NAHEXCHNGR"/>
</dbReference>
<dbReference type="Gene3D" id="6.10.140.1330">
    <property type="match status" value="1"/>
</dbReference>
<evidence type="ECO:0000313" key="15">
    <source>
        <dbReference type="EMBL" id="CAE2311639.1"/>
    </source>
</evidence>
<proteinExistence type="inferred from homology"/>
<evidence type="ECO:0000256" key="8">
    <source>
        <dbReference type="ARBA" id="ARBA00023065"/>
    </source>
</evidence>
<comment type="similarity">
    <text evidence="11">Belongs to the monovalent cation:proton antiporter 1 (CPA1) transporter (TC 2.A.36) family.</text>
</comment>
<evidence type="ECO:0000256" key="6">
    <source>
        <dbReference type="ARBA" id="ARBA00023034"/>
    </source>
</evidence>
<evidence type="ECO:0000256" key="13">
    <source>
        <dbReference type="SAM" id="Phobius"/>
    </source>
</evidence>
<evidence type="ECO:0000256" key="12">
    <source>
        <dbReference type="SAM" id="MobiDB-lite"/>
    </source>
</evidence>
<dbReference type="GO" id="GO:0000139">
    <property type="term" value="C:Golgi membrane"/>
    <property type="evidence" value="ECO:0007669"/>
    <property type="project" value="UniProtKB-SubCell"/>
</dbReference>
<keyword evidence="5 13" id="KW-1133">Transmembrane helix</keyword>
<keyword evidence="8 11" id="KW-0406">Ion transport</keyword>
<dbReference type="InterPro" id="IPR004709">
    <property type="entry name" value="NaH_exchanger"/>
</dbReference>
<keyword evidence="9 13" id="KW-0472">Membrane</keyword>
<keyword evidence="10 11" id="KW-0739">Sodium transport</keyword>
<dbReference type="GO" id="GO:0015385">
    <property type="term" value="F:sodium:proton antiporter activity"/>
    <property type="evidence" value="ECO:0007669"/>
    <property type="project" value="InterPro"/>
</dbReference>
<evidence type="ECO:0000256" key="5">
    <source>
        <dbReference type="ARBA" id="ARBA00022989"/>
    </source>
</evidence>
<feature type="compositionally biased region" description="Basic and acidic residues" evidence="12">
    <location>
        <begin position="532"/>
        <end position="542"/>
    </location>
</feature>
<dbReference type="GO" id="GO:0005886">
    <property type="term" value="C:plasma membrane"/>
    <property type="evidence" value="ECO:0007669"/>
    <property type="project" value="TreeGrafter"/>
</dbReference>
<evidence type="ECO:0000256" key="11">
    <source>
        <dbReference type="RuleBase" id="RU003722"/>
    </source>
</evidence>